<dbReference type="GO" id="GO:0000976">
    <property type="term" value="F:transcription cis-regulatory region binding"/>
    <property type="evidence" value="ECO:0007669"/>
    <property type="project" value="TreeGrafter"/>
</dbReference>
<evidence type="ECO:0000256" key="4">
    <source>
        <dbReference type="SAM" id="MobiDB-lite"/>
    </source>
</evidence>
<feature type="compositionally biased region" description="Low complexity" evidence="4">
    <location>
        <begin position="1"/>
        <end position="42"/>
    </location>
</feature>
<dbReference type="PROSITE" id="PS50932">
    <property type="entry name" value="HTH_LACI_2"/>
    <property type="match status" value="1"/>
</dbReference>
<gene>
    <name evidence="6" type="ORF">H1V43_30655</name>
</gene>
<evidence type="ECO:0000256" key="3">
    <source>
        <dbReference type="ARBA" id="ARBA00023163"/>
    </source>
</evidence>
<dbReference type="CDD" id="cd01392">
    <property type="entry name" value="HTH_LacI"/>
    <property type="match status" value="1"/>
</dbReference>
<organism evidence="6 7">
    <name type="scientific">Streptomyces himalayensis subsp. aureolus</name>
    <dbReference type="NCBI Taxonomy" id="2758039"/>
    <lineage>
        <taxon>Bacteria</taxon>
        <taxon>Bacillati</taxon>
        <taxon>Actinomycetota</taxon>
        <taxon>Actinomycetes</taxon>
        <taxon>Kitasatosporales</taxon>
        <taxon>Streptomycetaceae</taxon>
        <taxon>Streptomyces</taxon>
        <taxon>Streptomyces himalayensis</taxon>
    </lineage>
</organism>
<name>A0A7W2D6E6_9ACTN</name>
<keyword evidence="3" id="KW-0804">Transcription</keyword>
<evidence type="ECO:0000313" key="6">
    <source>
        <dbReference type="EMBL" id="MBA4865625.1"/>
    </source>
</evidence>
<dbReference type="AlphaFoldDB" id="A0A7W2D6E6"/>
<dbReference type="InterPro" id="IPR010982">
    <property type="entry name" value="Lambda_DNA-bd_dom_sf"/>
</dbReference>
<dbReference type="PANTHER" id="PTHR30146:SF153">
    <property type="entry name" value="LACTOSE OPERON REPRESSOR"/>
    <property type="match status" value="1"/>
</dbReference>
<dbReference type="Gene3D" id="1.10.260.40">
    <property type="entry name" value="lambda repressor-like DNA-binding domains"/>
    <property type="match status" value="1"/>
</dbReference>
<dbReference type="Pfam" id="PF00356">
    <property type="entry name" value="LacI"/>
    <property type="match status" value="1"/>
</dbReference>
<dbReference type="RefSeq" id="WP_181867106.1">
    <property type="nucleotide sequence ID" value="NZ_JACEQY010000044.1"/>
</dbReference>
<dbReference type="SMART" id="SM00354">
    <property type="entry name" value="HTH_LACI"/>
    <property type="match status" value="1"/>
</dbReference>
<dbReference type="PANTHER" id="PTHR30146">
    <property type="entry name" value="LACI-RELATED TRANSCRIPTIONAL REPRESSOR"/>
    <property type="match status" value="1"/>
</dbReference>
<evidence type="ECO:0000259" key="5">
    <source>
        <dbReference type="PROSITE" id="PS50932"/>
    </source>
</evidence>
<feature type="domain" description="HTH lacI-type" evidence="5">
    <location>
        <begin position="54"/>
        <end position="108"/>
    </location>
</feature>
<evidence type="ECO:0000256" key="2">
    <source>
        <dbReference type="ARBA" id="ARBA00023125"/>
    </source>
</evidence>
<dbReference type="CDD" id="cd06267">
    <property type="entry name" value="PBP1_LacI_sugar_binding-like"/>
    <property type="match status" value="1"/>
</dbReference>
<feature type="region of interest" description="Disordered" evidence="4">
    <location>
        <begin position="1"/>
        <end position="52"/>
    </location>
</feature>
<accession>A0A7W2D6E6</accession>
<dbReference type="SUPFAM" id="SSF47413">
    <property type="entry name" value="lambda repressor-like DNA-binding domains"/>
    <property type="match status" value="1"/>
</dbReference>
<dbReference type="Pfam" id="PF13377">
    <property type="entry name" value="Peripla_BP_3"/>
    <property type="match status" value="1"/>
</dbReference>
<dbReference type="InterPro" id="IPR046335">
    <property type="entry name" value="LacI/GalR-like_sensor"/>
</dbReference>
<keyword evidence="1" id="KW-0805">Transcription regulation</keyword>
<keyword evidence="2 6" id="KW-0238">DNA-binding</keyword>
<evidence type="ECO:0000256" key="1">
    <source>
        <dbReference type="ARBA" id="ARBA00023015"/>
    </source>
</evidence>
<dbReference type="SUPFAM" id="SSF53822">
    <property type="entry name" value="Periplasmic binding protein-like I"/>
    <property type="match status" value="1"/>
</dbReference>
<keyword evidence="7" id="KW-1185">Reference proteome</keyword>
<comment type="caution">
    <text evidence="6">The sequence shown here is derived from an EMBL/GenBank/DDBJ whole genome shotgun (WGS) entry which is preliminary data.</text>
</comment>
<protein>
    <submittedName>
        <fullName evidence="6">LacI family DNA-binding transcriptional regulator</fullName>
    </submittedName>
</protein>
<dbReference type="GO" id="GO:0003700">
    <property type="term" value="F:DNA-binding transcription factor activity"/>
    <property type="evidence" value="ECO:0007669"/>
    <property type="project" value="TreeGrafter"/>
</dbReference>
<dbReference type="PROSITE" id="PS00356">
    <property type="entry name" value="HTH_LACI_1"/>
    <property type="match status" value="1"/>
</dbReference>
<sequence length="409" mass="41868">MGKNTGAEAAGQGQAEAAGQGRAEAAGQGRAEAAGQGRAEAATKASAAGQGRRVTIREVADRAGVSIATVSRVLSGNYETPAATRARVLRAARELDYVANAHARALVGAGRKMVAVVVRQVTSPFYAQVAEGVEAEAATHGWLCLVAATGGDAQRELEIVQLMREEGARLVVLVGGVVEDDAYRERVAHYAQALDASGARLVLCGRPAPVPDIPALVVEFDNEAGAHAITSHLLSAGHRRIVFVGALSGNTALDARVAGYRAALAEHGLPAESAHVVDCGLGRSAGLRAMTALLKESGGAPDFTAVFAGDDMVAAGVLRAVADAGLRVPEDISVVGYNDVPLAEDFDPPLTTVRTPAEELGRAAVRLALRDPEHAAGTHHLLGTHIVVRDSVQPPPPGPALSDGGSPTA</sequence>
<dbReference type="Gene3D" id="3.40.50.2300">
    <property type="match status" value="2"/>
</dbReference>
<dbReference type="EMBL" id="JACEQY010000044">
    <property type="protein sequence ID" value="MBA4865625.1"/>
    <property type="molecule type" value="Genomic_DNA"/>
</dbReference>
<dbReference type="Proteomes" id="UP000586976">
    <property type="component" value="Unassembled WGS sequence"/>
</dbReference>
<proteinExistence type="predicted"/>
<feature type="region of interest" description="Disordered" evidence="4">
    <location>
        <begin position="389"/>
        <end position="409"/>
    </location>
</feature>
<dbReference type="InterPro" id="IPR000843">
    <property type="entry name" value="HTH_LacI"/>
</dbReference>
<dbReference type="InterPro" id="IPR028082">
    <property type="entry name" value="Peripla_BP_I"/>
</dbReference>
<evidence type="ECO:0000313" key="7">
    <source>
        <dbReference type="Proteomes" id="UP000586976"/>
    </source>
</evidence>
<reference evidence="6 7" key="1">
    <citation type="submission" date="2020-07" db="EMBL/GenBank/DDBJ databases">
        <title>Streptomyces isolated from Indian soil.</title>
        <authorList>
            <person name="Mandal S."/>
            <person name="Maiti P.K."/>
        </authorList>
    </citation>
    <scope>NUCLEOTIDE SEQUENCE [LARGE SCALE GENOMIC DNA]</scope>
    <source>
        <strain evidence="6 7">PSKA54</strain>
    </source>
</reference>